<accession>A0A395GVV5</accession>
<evidence type="ECO:0000313" key="1">
    <source>
        <dbReference type="EMBL" id="RAK98203.1"/>
    </source>
</evidence>
<sequence length="453" mass="51021">MPAGHSQILKEYLKSIVSANCRLILPIYSLATEQSKLNSLAEVILKTHNILKQSHRGIEAWRSGHGRQEGELALVGYSVTSTDRDNGHVYRLVHFHSLGNAALMGCIIPGPEGHPVSNWFPQECYSDDQEKHHLTYKKEERQRQDKDYVFPDEHPETGFSAQMIDMSTMNYREYASCLDLIARDINSPSAIAKRNGTSSGLSRSKPFSIRHGCLPIGVTISRLGQEKYTSLSDTRWLPRFRHVQDCVRLSFALKTTKNVIQGTVEYLVDIMPARRVQLHGGPVTIATAQQQIMTGISGLRNRQSAIGSGYWPVNLFIVIDLDNDYLVLQNAEVRLCRNNPDAIVQMDHNDMKKRLDGLAAKQDNSEYELEMLMTSWDIQAGRWKLSRFWNYNGFKHSVKTRYMDARDSTGDQCSSILPALHFLGPPSSGLKSSQGVVADQAARYVRAQPDTDI</sequence>
<reference evidence="1 2" key="1">
    <citation type="submission" date="2018-02" db="EMBL/GenBank/DDBJ databases">
        <title>The genomes of Aspergillus section Nigri reveals drivers in fungal speciation.</title>
        <authorList>
            <consortium name="DOE Joint Genome Institute"/>
            <person name="Vesth T.C."/>
            <person name="Nybo J."/>
            <person name="Theobald S."/>
            <person name="Brandl J."/>
            <person name="Frisvad J.C."/>
            <person name="Nielsen K.F."/>
            <person name="Lyhne E.K."/>
            <person name="Kogle M.E."/>
            <person name="Kuo A."/>
            <person name="Riley R."/>
            <person name="Clum A."/>
            <person name="Nolan M."/>
            <person name="Lipzen A."/>
            <person name="Salamov A."/>
            <person name="Henrissat B."/>
            <person name="Wiebenga A."/>
            <person name="De vries R.P."/>
            <person name="Grigoriev I.V."/>
            <person name="Mortensen U.H."/>
            <person name="Andersen M.R."/>
            <person name="Baker S.E."/>
        </authorList>
    </citation>
    <scope>NUCLEOTIDE SEQUENCE [LARGE SCALE GENOMIC DNA]</scope>
    <source>
        <strain evidence="1 2">CBS 121593</strain>
    </source>
</reference>
<proteinExistence type="predicted"/>
<organism evidence="1 2">
    <name type="scientific">Aspergillus ibericus CBS 121593</name>
    <dbReference type="NCBI Taxonomy" id="1448316"/>
    <lineage>
        <taxon>Eukaryota</taxon>
        <taxon>Fungi</taxon>
        <taxon>Dikarya</taxon>
        <taxon>Ascomycota</taxon>
        <taxon>Pezizomycotina</taxon>
        <taxon>Eurotiomycetes</taxon>
        <taxon>Eurotiomycetidae</taxon>
        <taxon>Eurotiales</taxon>
        <taxon>Aspergillaceae</taxon>
        <taxon>Aspergillus</taxon>
        <taxon>Aspergillus subgen. Circumdati</taxon>
    </lineage>
</organism>
<gene>
    <name evidence="1" type="ORF">BO80DRAFT_437073</name>
</gene>
<evidence type="ECO:0000313" key="2">
    <source>
        <dbReference type="Proteomes" id="UP000249402"/>
    </source>
</evidence>
<name>A0A395GVV5_9EURO</name>
<dbReference type="RefSeq" id="XP_025572531.1">
    <property type="nucleotide sequence ID" value="XM_025720988.1"/>
</dbReference>
<dbReference type="VEuPathDB" id="FungiDB:BO80DRAFT_437073"/>
<protein>
    <submittedName>
        <fullName evidence="1">Uncharacterized protein</fullName>
    </submittedName>
</protein>
<keyword evidence="2" id="KW-1185">Reference proteome</keyword>
<dbReference type="Proteomes" id="UP000249402">
    <property type="component" value="Unassembled WGS sequence"/>
</dbReference>
<dbReference type="GeneID" id="37225853"/>
<dbReference type="EMBL" id="KZ824455">
    <property type="protein sequence ID" value="RAK98203.1"/>
    <property type="molecule type" value="Genomic_DNA"/>
</dbReference>
<dbReference type="AlphaFoldDB" id="A0A395GVV5"/>